<keyword evidence="2" id="KW-1185">Reference proteome</keyword>
<evidence type="ECO:0000313" key="2">
    <source>
        <dbReference type="Proteomes" id="UP000018745"/>
    </source>
</evidence>
<reference evidence="1 2" key="1">
    <citation type="journal article" date="2014" name="Genome Announc.">
        <title>Complete Genome Sequence of Mycoplasma ovis Strain Michigan, a Hemoplasma of Sheep with Two Distinct 16S rRNA Genes.</title>
        <authorList>
            <person name="Deshuillers P.L."/>
            <person name="Santos A.P."/>
            <person name="do Nascimento N.C."/>
            <person name="Hampel J.A."/>
            <person name="Bergin I.L."/>
            <person name="Dyson M.C."/>
            <person name="Messick J.B."/>
        </authorList>
    </citation>
    <scope>NUCLEOTIDE SEQUENCE [LARGE SCALE GENOMIC DNA]</scope>
    <source>
        <strain evidence="1 2">Michigan</strain>
    </source>
</reference>
<organism evidence="1 2">
    <name type="scientific">Mycoplasma ovis str. Michigan</name>
    <dbReference type="NCBI Taxonomy" id="1415773"/>
    <lineage>
        <taxon>Bacteria</taxon>
        <taxon>Bacillati</taxon>
        <taxon>Mycoplasmatota</taxon>
        <taxon>Mollicutes</taxon>
        <taxon>Mycoplasmataceae</taxon>
        <taxon>Mycoplasma</taxon>
    </lineage>
</organism>
<evidence type="ECO:0000313" key="1">
    <source>
        <dbReference type="EMBL" id="AHC40601.1"/>
    </source>
</evidence>
<gene>
    <name evidence="1" type="ORF">OVS_04370</name>
</gene>
<dbReference type="EMBL" id="CP006935">
    <property type="protein sequence ID" value="AHC40601.1"/>
    <property type="molecule type" value="Genomic_DNA"/>
</dbReference>
<accession>A0ABM5P2N8</accession>
<dbReference type="Proteomes" id="UP000018745">
    <property type="component" value="Chromosome"/>
</dbReference>
<name>A0ABM5P2N8_9MOLU</name>
<sequence>MKEMGKVFGFKIHVLHKTKDSVFKRVFAFLS</sequence>
<proteinExistence type="predicted"/>
<protein>
    <recommendedName>
        <fullName evidence="3">Transposase</fullName>
    </recommendedName>
</protein>
<evidence type="ECO:0008006" key="3">
    <source>
        <dbReference type="Google" id="ProtNLM"/>
    </source>
</evidence>